<feature type="transmembrane region" description="Helical" evidence="8">
    <location>
        <begin position="301"/>
        <end position="322"/>
    </location>
</feature>
<dbReference type="GO" id="GO:0052621">
    <property type="term" value="F:diguanylate cyclase activity"/>
    <property type="evidence" value="ECO:0007669"/>
    <property type="project" value="UniProtKB-EC"/>
</dbReference>
<proteinExistence type="predicted"/>
<dbReference type="NCBIfam" id="TIGR00254">
    <property type="entry name" value="GGDEF"/>
    <property type="match status" value="1"/>
</dbReference>
<dbReference type="Pfam" id="PF05231">
    <property type="entry name" value="MASE1"/>
    <property type="match status" value="1"/>
</dbReference>
<dbReference type="GO" id="GO:0005886">
    <property type="term" value="C:plasma membrane"/>
    <property type="evidence" value="ECO:0007669"/>
    <property type="project" value="UniProtKB-SubCell"/>
</dbReference>
<keyword evidence="4 8" id="KW-0812">Transmembrane</keyword>
<feature type="transmembrane region" description="Helical" evidence="8">
    <location>
        <begin position="73"/>
        <end position="88"/>
    </location>
</feature>
<dbReference type="Proteomes" id="UP000540989">
    <property type="component" value="Unassembled WGS sequence"/>
</dbReference>
<name>A0A7W7Z927_9BACT</name>
<organism evidence="10 11">
    <name type="scientific">Granulicella aggregans</name>
    <dbReference type="NCBI Taxonomy" id="474949"/>
    <lineage>
        <taxon>Bacteria</taxon>
        <taxon>Pseudomonadati</taxon>
        <taxon>Acidobacteriota</taxon>
        <taxon>Terriglobia</taxon>
        <taxon>Terriglobales</taxon>
        <taxon>Acidobacteriaceae</taxon>
        <taxon>Granulicella</taxon>
    </lineage>
</organism>
<dbReference type="GO" id="GO:0043709">
    <property type="term" value="P:cell adhesion involved in single-species biofilm formation"/>
    <property type="evidence" value="ECO:0007669"/>
    <property type="project" value="TreeGrafter"/>
</dbReference>
<feature type="domain" description="GGDEF" evidence="9">
    <location>
        <begin position="372"/>
        <end position="508"/>
    </location>
</feature>
<feature type="transmembrane region" description="Helical" evidence="8">
    <location>
        <begin position="40"/>
        <end position="61"/>
    </location>
</feature>
<keyword evidence="5 8" id="KW-1133">Transmembrane helix</keyword>
<evidence type="ECO:0000313" key="11">
    <source>
        <dbReference type="Proteomes" id="UP000540989"/>
    </source>
</evidence>
<feature type="transmembrane region" description="Helical" evidence="8">
    <location>
        <begin position="151"/>
        <end position="175"/>
    </location>
</feature>
<evidence type="ECO:0000256" key="3">
    <source>
        <dbReference type="ARBA" id="ARBA00022475"/>
    </source>
</evidence>
<feature type="transmembrane region" description="Helical" evidence="8">
    <location>
        <begin position="187"/>
        <end position="208"/>
    </location>
</feature>
<dbReference type="InterPro" id="IPR043128">
    <property type="entry name" value="Rev_trsase/Diguanyl_cyclase"/>
</dbReference>
<dbReference type="SUPFAM" id="SSF55073">
    <property type="entry name" value="Nucleotide cyclase"/>
    <property type="match status" value="1"/>
</dbReference>
<evidence type="ECO:0000256" key="5">
    <source>
        <dbReference type="ARBA" id="ARBA00022989"/>
    </source>
</evidence>
<evidence type="ECO:0000256" key="6">
    <source>
        <dbReference type="ARBA" id="ARBA00023136"/>
    </source>
</evidence>
<dbReference type="EMBL" id="JACHIP010000001">
    <property type="protein sequence ID" value="MBB5055507.1"/>
    <property type="molecule type" value="Genomic_DNA"/>
</dbReference>
<comment type="subcellular location">
    <subcellularLocation>
        <location evidence="1">Cell membrane</location>
        <topology evidence="1">Multi-pass membrane protein</topology>
    </subcellularLocation>
</comment>
<dbReference type="InterPro" id="IPR029787">
    <property type="entry name" value="Nucleotide_cyclase"/>
</dbReference>
<dbReference type="Gene3D" id="3.30.70.270">
    <property type="match status" value="1"/>
</dbReference>
<dbReference type="InterPro" id="IPR050469">
    <property type="entry name" value="Diguanylate_Cyclase"/>
</dbReference>
<evidence type="ECO:0000256" key="8">
    <source>
        <dbReference type="SAM" id="Phobius"/>
    </source>
</evidence>
<keyword evidence="3" id="KW-1003">Cell membrane</keyword>
<dbReference type="Pfam" id="PF00990">
    <property type="entry name" value="GGDEF"/>
    <property type="match status" value="1"/>
</dbReference>
<evidence type="ECO:0000256" key="1">
    <source>
        <dbReference type="ARBA" id="ARBA00004651"/>
    </source>
</evidence>
<keyword evidence="6 8" id="KW-0472">Membrane</keyword>
<feature type="transmembrane region" description="Helical" evidence="8">
    <location>
        <begin position="251"/>
        <end position="280"/>
    </location>
</feature>
<dbReference type="CDD" id="cd01949">
    <property type="entry name" value="GGDEF"/>
    <property type="match status" value="1"/>
</dbReference>
<keyword evidence="11" id="KW-1185">Reference proteome</keyword>
<evidence type="ECO:0000313" key="10">
    <source>
        <dbReference type="EMBL" id="MBB5055507.1"/>
    </source>
</evidence>
<dbReference type="FunFam" id="3.30.70.270:FF:000001">
    <property type="entry name" value="Diguanylate cyclase domain protein"/>
    <property type="match status" value="1"/>
</dbReference>
<evidence type="ECO:0000259" key="9">
    <source>
        <dbReference type="PROSITE" id="PS50887"/>
    </source>
</evidence>
<reference evidence="10 11" key="1">
    <citation type="submission" date="2020-08" db="EMBL/GenBank/DDBJ databases">
        <title>Genomic Encyclopedia of Type Strains, Phase IV (KMG-V): Genome sequencing to study the core and pangenomes of soil and plant-associated prokaryotes.</title>
        <authorList>
            <person name="Whitman W."/>
        </authorList>
    </citation>
    <scope>NUCLEOTIDE SEQUENCE [LARGE SCALE GENOMIC DNA]</scope>
    <source>
        <strain evidence="10 11">M8UP14</strain>
    </source>
</reference>
<dbReference type="GO" id="GO:1902201">
    <property type="term" value="P:negative regulation of bacterial-type flagellum-dependent cell motility"/>
    <property type="evidence" value="ECO:0007669"/>
    <property type="project" value="TreeGrafter"/>
</dbReference>
<dbReference type="PANTHER" id="PTHR45138:SF9">
    <property type="entry name" value="DIGUANYLATE CYCLASE DGCM-RELATED"/>
    <property type="match status" value="1"/>
</dbReference>
<protein>
    <recommendedName>
        <fullName evidence="2">diguanylate cyclase</fullName>
        <ecNumber evidence="2">2.7.7.65</ecNumber>
    </recommendedName>
</protein>
<dbReference type="InterPro" id="IPR007895">
    <property type="entry name" value="MASE1"/>
</dbReference>
<dbReference type="RefSeq" id="WP_184213240.1">
    <property type="nucleotide sequence ID" value="NZ_JACHIP010000001.1"/>
</dbReference>
<evidence type="ECO:0000256" key="7">
    <source>
        <dbReference type="ARBA" id="ARBA00034247"/>
    </source>
</evidence>
<feature type="transmembrane region" description="Helical" evidence="8">
    <location>
        <begin position="220"/>
        <end position="239"/>
    </location>
</feature>
<comment type="catalytic activity">
    <reaction evidence="7">
        <text>2 GTP = 3',3'-c-di-GMP + 2 diphosphate</text>
        <dbReference type="Rhea" id="RHEA:24898"/>
        <dbReference type="ChEBI" id="CHEBI:33019"/>
        <dbReference type="ChEBI" id="CHEBI:37565"/>
        <dbReference type="ChEBI" id="CHEBI:58805"/>
        <dbReference type="EC" id="2.7.7.65"/>
    </reaction>
</comment>
<dbReference type="SMART" id="SM00267">
    <property type="entry name" value="GGDEF"/>
    <property type="match status" value="1"/>
</dbReference>
<evidence type="ECO:0000256" key="4">
    <source>
        <dbReference type="ARBA" id="ARBA00022692"/>
    </source>
</evidence>
<dbReference type="InterPro" id="IPR000160">
    <property type="entry name" value="GGDEF_dom"/>
</dbReference>
<accession>A0A7W7Z927</accession>
<gene>
    <name evidence="10" type="ORF">HDF16_000176</name>
</gene>
<dbReference type="PROSITE" id="PS50887">
    <property type="entry name" value="GGDEF"/>
    <property type="match status" value="1"/>
</dbReference>
<dbReference type="AlphaFoldDB" id="A0A7W7Z927"/>
<sequence>MKHQYDVDPPDTSNISSPETSIVASAAFSRLNLWMMDRPTLSGLGILILTVVGFSLGNWFFESILPSNDGWSIYWPHNAIGLALLLITEKKRWPWIIGGFTMASFLNEIAAHDSIPEMALATPCNLAQVLFSAFLLPRFRSLRQWIIEPHLAIRFAAFAIVLGPALSSMPAAWYFSPAQGSFWSIMMKWALPDAVGTALWTPLIVTFVSRETYDLFRPKALPQTLVLLAGLFTVSFFTFNQARYPLAFVPYPVLLFVALRLGFSGAVIGANMLSLVAAYFSVRGLGPFHLQAEGWTDQKEFILQTYSTLAVLFVFPLTVILVERRNFAEKLQQALEEMKNLATIDQLTGVANRRRFDEILDTEWKRAIRDATPISLLMIDVDHFKSFNDHYGHVAGDDCLRGIAAALSAKPLRQHDLVARYGGEEFAAILPGAPAGIAEELAEQMRGSVSETCVPHEGNPTGCVTVSIGCASIVPAKGMSPAELIASADRALYLAKEGGRNRVCTATPKLVEPMRRPA</sequence>
<evidence type="ECO:0000256" key="2">
    <source>
        <dbReference type="ARBA" id="ARBA00012528"/>
    </source>
</evidence>
<comment type="caution">
    <text evidence="10">The sequence shown here is derived from an EMBL/GenBank/DDBJ whole genome shotgun (WGS) entry which is preliminary data.</text>
</comment>
<dbReference type="PANTHER" id="PTHR45138">
    <property type="entry name" value="REGULATORY COMPONENTS OF SENSORY TRANSDUCTION SYSTEM"/>
    <property type="match status" value="1"/>
</dbReference>
<dbReference type="EC" id="2.7.7.65" evidence="2"/>